<proteinExistence type="predicted"/>
<sequence length="99" mass="11715">MKIKLKEQIKEIQKDTSPHQVNQLNSMILGMHNYYNVATGCSIDFREINFVVSKSLKHRLREKTKRQNEIKKLKSYCLEKCQNQKLMKDSMADITKNLK</sequence>
<accession>F9P875</accession>
<name>F9P875_STRCV</name>
<dbReference type="Proteomes" id="UP000003287">
    <property type="component" value="Unassembled WGS sequence"/>
</dbReference>
<dbReference type="eggNOG" id="COG3344">
    <property type="taxonomic scope" value="Bacteria"/>
</dbReference>
<dbReference type="AlphaFoldDB" id="F9P875"/>
<evidence type="ECO:0000313" key="1">
    <source>
        <dbReference type="EMBL" id="EGV08481.1"/>
    </source>
</evidence>
<reference evidence="1 2" key="1">
    <citation type="submission" date="2011-06" db="EMBL/GenBank/DDBJ databases">
        <authorList>
            <person name="Harkins D.M."/>
            <person name="Madupu R."/>
            <person name="Durkin A.S."/>
            <person name="Torralba M."/>
            <person name="Methe B."/>
            <person name="Sutton G.G."/>
            <person name="Nelson K.E."/>
        </authorList>
    </citation>
    <scope>NUCLEOTIDE SEQUENCE [LARGE SCALE GENOMIC DNA]</scope>
    <source>
        <strain evidence="1 2">SK1060</strain>
    </source>
</reference>
<gene>
    <name evidence="1" type="ORF">HMPREF1042_1430</name>
</gene>
<organism evidence="1 2">
    <name type="scientific">Streptococcus constellatus subsp. pharyngis SK1060 = CCUG 46377</name>
    <dbReference type="NCBI Taxonomy" id="1035184"/>
    <lineage>
        <taxon>Bacteria</taxon>
        <taxon>Bacillati</taxon>
        <taxon>Bacillota</taxon>
        <taxon>Bacilli</taxon>
        <taxon>Lactobacillales</taxon>
        <taxon>Streptococcaceae</taxon>
        <taxon>Streptococcus</taxon>
        <taxon>Streptococcus anginosus group</taxon>
    </lineage>
</organism>
<dbReference type="EMBL" id="AFUP01000004">
    <property type="protein sequence ID" value="EGV08481.1"/>
    <property type="molecule type" value="Genomic_DNA"/>
</dbReference>
<evidence type="ECO:0000313" key="2">
    <source>
        <dbReference type="Proteomes" id="UP000003287"/>
    </source>
</evidence>
<protein>
    <submittedName>
        <fullName evidence="1">Group II intron, maturase-specific domain protein</fullName>
    </submittedName>
</protein>